<dbReference type="InterPro" id="IPR011009">
    <property type="entry name" value="Kinase-like_dom_sf"/>
</dbReference>
<dbReference type="Gene3D" id="3.30.200.20">
    <property type="entry name" value="Phosphorylase Kinase, domain 1"/>
    <property type="match status" value="1"/>
</dbReference>
<sequence length="396" mass="46028">MKWYFFGEDNGKPRINEHLMIYIISLLDPTSQFKASLVNHKWKEVAELTQKYLSLLPAIQSIPMFSKVGLDVLRLKLMSGGMTNTTIRVQAGPDISKFYEQLPNRNPLNRGQYKSNRWVLRIPGEISSFSVSRMIEAENARKVCELGLNVPIEYIDSKGFQLTQFIDNVQVLDEKILERVDILKTLASLAKKLHTSERFSNDIAVFDRNEQLLNALKMKKFVLPGETSFIEEQMTYLKKLSSFYIIDLSPCHNDSTPLNYMLASTGVEKNQIIYQIDWEYSGNNDFMWDLVYFSIEAKFTKEQELHYLNAYFGTVKPSVLAWFNAYKPVVEWWITLWAWTQLANEAKSVAEEAYQNLAMERYQKTRELLQSEDFRDSLSIIETDRLSASFTGQRPF</sequence>
<dbReference type="Proteomes" id="UP000255297">
    <property type="component" value="Unassembled WGS sequence"/>
</dbReference>
<dbReference type="GO" id="GO:0006646">
    <property type="term" value="P:phosphatidylethanolamine biosynthetic process"/>
    <property type="evidence" value="ECO:0007669"/>
    <property type="project" value="TreeGrafter"/>
</dbReference>
<evidence type="ECO:0000313" key="2">
    <source>
        <dbReference type="Proteomes" id="UP000255297"/>
    </source>
</evidence>
<proteinExistence type="predicted"/>
<organism evidence="1 2">
    <name type="scientific">Legionella wadsworthii</name>
    <dbReference type="NCBI Taxonomy" id="28088"/>
    <lineage>
        <taxon>Bacteria</taxon>
        <taxon>Pseudomonadati</taxon>
        <taxon>Pseudomonadota</taxon>
        <taxon>Gammaproteobacteria</taxon>
        <taxon>Legionellales</taxon>
        <taxon>Legionellaceae</taxon>
        <taxon>Legionella</taxon>
    </lineage>
</organism>
<protein>
    <submittedName>
        <fullName evidence="1">Choline kinase</fullName>
    </submittedName>
</protein>
<gene>
    <name evidence="1" type="ORF">NCTC11532_01623</name>
</gene>
<keyword evidence="2" id="KW-1185">Reference proteome</keyword>
<dbReference type="PANTHER" id="PTHR22603">
    <property type="entry name" value="CHOLINE/ETHANOALAMINE KINASE"/>
    <property type="match status" value="1"/>
</dbReference>
<dbReference type="Gene3D" id="3.90.1200.10">
    <property type="match status" value="1"/>
</dbReference>
<dbReference type="CDD" id="cd09917">
    <property type="entry name" value="F-box_SF"/>
    <property type="match status" value="1"/>
</dbReference>
<name>A0A378LRV2_9GAMM</name>
<dbReference type="Pfam" id="PF01633">
    <property type="entry name" value="Choline_kinase"/>
    <property type="match status" value="1"/>
</dbReference>
<accession>A0A378LRV2</accession>
<dbReference type="InterPro" id="IPR036047">
    <property type="entry name" value="F-box-like_dom_sf"/>
</dbReference>
<dbReference type="STRING" id="1122170.GCA_000701265_00864"/>
<dbReference type="GO" id="GO:0004305">
    <property type="term" value="F:ethanolamine kinase activity"/>
    <property type="evidence" value="ECO:0007669"/>
    <property type="project" value="TreeGrafter"/>
</dbReference>
<dbReference type="SUPFAM" id="SSF81383">
    <property type="entry name" value="F-box domain"/>
    <property type="match status" value="1"/>
</dbReference>
<dbReference type="GO" id="GO:0005737">
    <property type="term" value="C:cytoplasm"/>
    <property type="evidence" value="ECO:0007669"/>
    <property type="project" value="TreeGrafter"/>
</dbReference>
<dbReference type="EMBL" id="UGPB01000001">
    <property type="protein sequence ID" value="STY29437.1"/>
    <property type="molecule type" value="Genomic_DNA"/>
</dbReference>
<dbReference type="OrthoDB" id="179763at2"/>
<dbReference type="RefSeq" id="WP_031565546.1">
    <property type="nucleotide sequence ID" value="NZ_CAAAIS010000003.1"/>
</dbReference>
<keyword evidence="1" id="KW-0808">Transferase</keyword>
<keyword evidence="1" id="KW-0418">Kinase</keyword>
<dbReference type="SUPFAM" id="SSF56112">
    <property type="entry name" value="Protein kinase-like (PK-like)"/>
    <property type="match status" value="1"/>
</dbReference>
<dbReference type="AlphaFoldDB" id="A0A378LRV2"/>
<evidence type="ECO:0000313" key="1">
    <source>
        <dbReference type="EMBL" id="STY29437.1"/>
    </source>
</evidence>
<dbReference type="CDD" id="cd05151">
    <property type="entry name" value="ChoK-like"/>
    <property type="match status" value="1"/>
</dbReference>
<dbReference type="PANTHER" id="PTHR22603:SF66">
    <property type="entry name" value="ETHANOLAMINE KINASE"/>
    <property type="match status" value="1"/>
</dbReference>
<reference evidence="1 2" key="1">
    <citation type="submission" date="2018-06" db="EMBL/GenBank/DDBJ databases">
        <authorList>
            <consortium name="Pathogen Informatics"/>
            <person name="Doyle S."/>
        </authorList>
    </citation>
    <scope>NUCLEOTIDE SEQUENCE [LARGE SCALE GENOMIC DNA]</scope>
    <source>
        <strain evidence="1 2">NCTC11532</strain>
    </source>
</reference>